<keyword evidence="5 8" id="KW-0659">Purine metabolism</keyword>
<feature type="domain" description="Transthyretin/hydroxyisourate hydrolase" evidence="9">
    <location>
        <begin position="10"/>
        <end position="122"/>
    </location>
</feature>
<evidence type="ECO:0000259" key="9">
    <source>
        <dbReference type="SMART" id="SM00095"/>
    </source>
</evidence>
<gene>
    <name evidence="10" type="ORF">NX02_01455</name>
</gene>
<dbReference type="KEGG" id="ssan:NX02_01455"/>
<dbReference type="Proteomes" id="UP000018851">
    <property type="component" value="Chromosome"/>
</dbReference>
<dbReference type="InterPro" id="IPR014306">
    <property type="entry name" value="Hydroxyisourate_hydrolase"/>
</dbReference>
<dbReference type="InterPro" id="IPR023419">
    <property type="entry name" value="Transthyretin_CS"/>
</dbReference>
<evidence type="ECO:0000256" key="7">
    <source>
        <dbReference type="PIRSR" id="PIRSR600895-51"/>
    </source>
</evidence>
<comment type="similarity">
    <text evidence="3 8">Belongs to the transthyretin family. 5-hydroxyisourate hydrolase subfamily.</text>
</comment>
<feature type="binding site" evidence="7">
    <location>
        <position position="52"/>
    </location>
    <ligand>
        <name>substrate</name>
    </ligand>
</feature>
<dbReference type="InterPro" id="IPR036817">
    <property type="entry name" value="Transthyretin/HIU_hydrolase_sf"/>
</dbReference>
<dbReference type="Pfam" id="PF00576">
    <property type="entry name" value="Transthyretin"/>
    <property type="match status" value="1"/>
</dbReference>
<dbReference type="InterPro" id="IPR023416">
    <property type="entry name" value="Transthyretin/HIU_hydrolase_d"/>
</dbReference>
<name>W0A4V2_9SPHN</name>
<dbReference type="AlphaFoldDB" id="W0A4V2"/>
<feature type="binding site" evidence="7">
    <location>
        <position position="120"/>
    </location>
    <ligand>
        <name>substrate</name>
    </ligand>
</feature>
<protein>
    <recommendedName>
        <fullName evidence="8">5-hydroxyisourate hydrolase</fullName>
        <shortName evidence="8">HIU hydrolase</shortName>
        <shortName evidence="8">HIUHase</shortName>
        <ecNumber evidence="8">3.5.2.17</ecNumber>
    </recommendedName>
</protein>
<dbReference type="PRINTS" id="PR00189">
    <property type="entry name" value="TRNSTHYRETIN"/>
</dbReference>
<evidence type="ECO:0000256" key="4">
    <source>
        <dbReference type="ARBA" id="ARBA00011881"/>
    </source>
</evidence>
<dbReference type="HOGENOM" id="CLU_115536_1_0_5"/>
<dbReference type="PROSITE" id="PS00769">
    <property type="entry name" value="TRANSTHYRETIN_2"/>
    <property type="match status" value="1"/>
</dbReference>
<evidence type="ECO:0000256" key="5">
    <source>
        <dbReference type="ARBA" id="ARBA00022631"/>
    </source>
</evidence>
<dbReference type="CDD" id="cd05822">
    <property type="entry name" value="TLP_HIUase"/>
    <property type="match status" value="1"/>
</dbReference>
<dbReference type="PANTHER" id="PTHR10395:SF7">
    <property type="entry name" value="5-HYDROXYISOURATE HYDROLASE"/>
    <property type="match status" value="1"/>
</dbReference>
<dbReference type="PATRIC" id="fig|1123269.5.peg.296"/>
<dbReference type="GO" id="GO:0006144">
    <property type="term" value="P:purine nucleobase metabolic process"/>
    <property type="evidence" value="ECO:0007669"/>
    <property type="project" value="UniProtKB-KW"/>
</dbReference>
<dbReference type="Gene3D" id="2.60.40.180">
    <property type="entry name" value="Transthyretin/hydroxyisourate hydrolase domain"/>
    <property type="match status" value="1"/>
</dbReference>
<proteinExistence type="inferred from homology"/>
<sequence>MAAPRRAGGGAMTGLTTHVLDTTHGRPAAGVALTLYHEGEAVFRGATNEDGRCPGLMNETELRKGRYRIEFSVAAYFRAQGIVLPEPPFLDVVAIDFGVAEPAGHYHVPLLVSPFGYSTYRGS</sequence>
<evidence type="ECO:0000256" key="3">
    <source>
        <dbReference type="ARBA" id="ARBA00009850"/>
    </source>
</evidence>
<dbReference type="EMBL" id="CP006644">
    <property type="protein sequence ID" value="AHE52056.1"/>
    <property type="molecule type" value="Genomic_DNA"/>
</dbReference>
<evidence type="ECO:0000256" key="2">
    <source>
        <dbReference type="ARBA" id="ARBA00002704"/>
    </source>
</evidence>
<evidence type="ECO:0000256" key="1">
    <source>
        <dbReference type="ARBA" id="ARBA00001043"/>
    </source>
</evidence>
<comment type="function">
    <text evidence="2">Catalyzes the hydrolysis of 5-hydroxyisourate (HIU) to 2-oxo-4-hydroxy-4-carboxy-5-ureidoimidazoline (OHCU).</text>
</comment>
<evidence type="ECO:0000256" key="8">
    <source>
        <dbReference type="RuleBase" id="RU361270"/>
    </source>
</evidence>
<reference evidence="10 11" key="1">
    <citation type="submission" date="2013-07" db="EMBL/GenBank/DDBJ databases">
        <title>Completed genome of Sphingomonas sanxanigenens NX02.</title>
        <authorList>
            <person name="Ma T."/>
            <person name="Huang H."/>
            <person name="Wu M."/>
            <person name="Li X."/>
            <person name="Li G."/>
        </authorList>
    </citation>
    <scope>NUCLEOTIDE SEQUENCE [LARGE SCALE GENOMIC DNA]</scope>
    <source>
        <strain evidence="10 11">NX02</strain>
    </source>
</reference>
<feature type="binding site" evidence="7">
    <location>
        <position position="18"/>
    </location>
    <ligand>
        <name>substrate</name>
    </ligand>
</feature>
<dbReference type="eggNOG" id="COG2351">
    <property type="taxonomic scope" value="Bacteria"/>
</dbReference>
<dbReference type="GO" id="GO:0033971">
    <property type="term" value="F:hydroxyisourate hydrolase activity"/>
    <property type="evidence" value="ECO:0007669"/>
    <property type="project" value="UniProtKB-EC"/>
</dbReference>
<evidence type="ECO:0000313" key="11">
    <source>
        <dbReference type="Proteomes" id="UP000018851"/>
    </source>
</evidence>
<accession>W0A4V2</accession>
<dbReference type="SMART" id="SM00095">
    <property type="entry name" value="TR_THY"/>
    <property type="match status" value="1"/>
</dbReference>
<dbReference type="NCBIfam" id="TIGR02962">
    <property type="entry name" value="hdxy_isourate"/>
    <property type="match status" value="1"/>
</dbReference>
<dbReference type="PANTHER" id="PTHR10395">
    <property type="entry name" value="URICASE AND TRANSTHYRETIN-RELATED"/>
    <property type="match status" value="1"/>
</dbReference>
<comment type="subunit">
    <text evidence="4 8">Homotetramer.</text>
</comment>
<dbReference type="EC" id="3.5.2.17" evidence="8"/>
<evidence type="ECO:0000256" key="6">
    <source>
        <dbReference type="ARBA" id="ARBA00022801"/>
    </source>
</evidence>
<keyword evidence="11" id="KW-1185">Reference proteome</keyword>
<dbReference type="SUPFAM" id="SSF49472">
    <property type="entry name" value="Transthyretin (synonym: prealbumin)"/>
    <property type="match status" value="1"/>
</dbReference>
<dbReference type="STRING" id="1123269.NX02_01455"/>
<organism evidence="10 11">
    <name type="scientific">Sphingomonas sanxanigenens DSM 19645 = NX02</name>
    <dbReference type="NCBI Taxonomy" id="1123269"/>
    <lineage>
        <taxon>Bacteria</taxon>
        <taxon>Pseudomonadati</taxon>
        <taxon>Pseudomonadota</taxon>
        <taxon>Alphaproteobacteria</taxon>
        <taxon>Sphingomonadales</taxon>
        <taxon>Sphingomonadaceae</taxon>
        <taxon>Sphingomonas</taxon>
    </lineage>
</organism>
<comment type="catalytic activity">
    <reaction evidence="1 8">
        <text>5-hydroxyisourate + H2O = 5-hydroxy-2-oxo-4-ureido-2,5-dihydro-1H-imidazole-5-carboxylate + H(+)</text>
        <dbReference type="Rhea" id="RHEA:23736"/>
        <dbReference type="ChEBI" id="CHEBI:15377"/>
        <dbReference type="ChEBI" id="CHEBI:15378"/>
        <dbReference type="ChEBI" id="CHEBI:18072"/>
        <dbReference type="ChEBI" id="CHEBI:58639"/>
        <dbReference type="EC" id="3.5.2.17"/>
    </reaction>
</comment>
<keyword evidence="6 8" id="KW-0378">Hydrolase</keyword>
<evidence type="ECO:0000313" key="10">
    <source>
        <dbReference type="EMBL" id="AHE52056.1"/>
    </source>
</evidence>
<dbReference type="InterPro" id="IPR000895">
    <property type="entry name" value="Transthyretin/HIU_hydrolase"/>
</dbReference>